<feature type="domain" description="Sushi" evidence="7">
    <location>
        <begin position="789"/>
        <end position="846"/>
    </location>
</feature>
<dbReference type="Proteomes" id="UP001174909">
    <property type="component" value="Unassembled WGS sequence"/>
</dbReference>
<feature type="domain" description="Sushi" evidence="7">
    <location>
        <begin position="673"/>
        <end position="730"/>
    </location>
</feature>
<name>A0AA35T8X3_GEOBA</name>
<keyword evidence="2" id="KW-0732">Signal</keyword>
<dbReference type="InterPro" id="IPR000436">
    <property type="entry name" value="Sushi_SCR_CCP_dom"/>
</dbReference>
<evidence type="ECO:0000313" key="9">
    <source>
        <dbReference type="Proteomes" id="UP001174909"/>
    </source>
</evidence>
<dbReference type="AlphaFoldDB" id="A0AA35T8X3"/>
<dbReference type="PROSITE" id="PS51257">
    <property type="entry name" value="PROKAR_LIPOPROTEIN"/>
    <property type="match status" value="1"/>
</dbReference>
<evidence type="ECO:0000259" key="7">
    <source>
        <dbReference type="PROSITE" id="PS50923"/>
    </source>
</evidence>
<dbReference type="InterPro" id="IPR035976">
    <property type="entry name" value="Sushi/SCR/CCP_sf"/>
</dbReference>
<dbReference type="Gene3D" id="2.10.70.10">
    <property type="entry name" value="Complement Module, domain 1"/>
    <property type="match status" value="4"/>
</dbReference>
<comment type="caution">
    <text evidence="8">The sequence shown here is derived from an EMBL/GenBank/DDBJ whole genome shotgun (WGS) entry which is preliminary data.</text>
</comment>
<evidence type="ECO:0000256" key="6">
    <source>
        <dbReference type="PROSITE-ProRule" id="PRU00302"/>
    </source>
</evidence>
<dbReference type="CDD" id="cd00033">
    <property type="entry name" value="CCP"/>
    <property type="match status" value="4"/>
</dbReference>
<keyword evidence="3" id="KW-0677">Repeat</keyword>
<keyword evidence="4 6" id="KW-1015">Disulfide bond</keyword>
<keyword evidence="9" id="KW-1185">Reference proteome</keyword>
<reference evidence="8" key="1">
    <citation type="submission" date="2023-03" db="EMBL/GenBank/DDBJ databases">
        <authorList>
            <person name="Steffen K."/>
            <person name="Cardenas P."/>
        </authorList>
    </citation>
    <scope>NUCLEOTIDE SEQUENCE</scope>
</reference>
<dbReference type="Pfam" id="PF00084">
    <property type="entry name" value="Sushi"/>
    <property type="match status" value="4"/>
</dbReference>
<dbReference type="SMART" id="SM00032">
    <property type="entry name" value="CCP"/>
    <property type="match status" value="5"/>
</dbReference>
<dbReference type="PANTHER" id="PTHR46393">
    <property type="entry name" value="SUSHI DOMAIN-CONTAINING PROTEIN"/>
    <property type="match status" value="1"/>
</dbReference>
<sequence length="923" mass="99578">MLYKYTVFPVGKQPCGGAATGSCLIKQDSASIVGTPTTDGDSETTYSCVASDNCNYEVHVIGNYESSNGRHGFFTDRVAGDTDVIVSVSGESPRPLIIVLTSYEPVRWRLSVTSGVIIDRVILSGYYASTVTSSPSNAIRQTETLRDPDNHYGYGTDLGSGGTAELLLYLQQRFGPVTSFSGSYRADRWELNIHRTSGCSFNNVTRNCPVPSAPENGEVNVTGVQPIVTKYSCHEGALVGPQMRTCNVCTLAPIQECLGPRKYCGSLPGPNNGYTDLTCGEDNYCRCPGIDYYDRCTCLPHIGSCLIEKSSDSSGVIIDRVILSGYYASTVTSSRSNAIRQTETLRDPDNHYGYGTDLGGGGTGPVTSFSGSYRADRWELNIHRTSGCSFNNMIRNCPVPSAPENGAANVTGVQPIVAKYSCHEGTLVGPEIRTCLESGWSGEEPSCRTGFVCTATAIRDCAGPSNYCGSLPSPSDIYGYADLTCEENHCRCSAMEHYDYCTCLPHIGSCLIEKDSENRVGDPTSVGIPETTYSCVAFDNCQYDVHVIGNYESSNGRHGFFSSSSRTSSDIYEPVRWRLSVTSGVTIDRVILSSYYNSTVSSSTASAIRHTEILSRSEGIRGYGSDIGGGKTADLLLYLQERFGPVTSFSGSYRASRWDLNIKRRAECGWASTACENLSPPANRRVDISSLEPETTVRYTCNVGFQLSGNRVRTCLESGLWSGQAPSCIVQSCSSLSPPPNGNVEFPDTTVSSISTYTCHVGFTLAGNARRKCIGAGKWSGEAPNCTKHSCPPLSPPSNGKVMFSDTRPFSSTTYTCDVGFQLIGSARRICTRALTWSEEDPICIKLRCPTLLPPSNGHVSLVELGPLQASYTCDSVLLASLYALVNSLEGGRENLQSVLPLCRILHLPNQTPQLQVLPVVLA</sequence>
<evidence type="ECO:0000256" key="3">
    <source>
        <dbReference type="ARBA" id="ARBA00022737"/>
    </source>
</evidence>
<feature type="disulfide bond" evidence="6">
    <location>
        <begin position="817"/>
        <end position="844"/>
    </location>
</feature>
<protein>
    <submittedName>
        <fullName evidence="8">Sushi, von Willebrand factor type A, EGF and pentraxin domain-containing protein 1</fullName>
    </submittedName>
</protein>
<organism evidence="8 9">
    <name type="scientific">Geodia barretti</name>
    <name type="common">Barrett's horny sponge</name>
    <dbReference type="NCBI Taxonomy" id="519541"/>
    <lineage>
        <taxon>Eukaryota</taxon>
        <taxon>Metazoa</taxon>
        <taxon>Porifera</taxon>
        <taxon>Demospongiae</taxon>
        <taxon>Heteroscleromorpha</taxon>
        <taxon>Tetractinellida</taxon>
        <taxon>Astrophorina</taxon>
        <taxon>Geodiidae</taxon>
        <taxon>Geodia</taxon>
    </lineage>
</organism>
<comment type="caution">
    <text evidence="6">Lacks conserved residue(s) required for the propagation of feature annotation.</text>
</comment>
<dbReference type="EMBL" id="CASHTH010003331">
    <property type="protein sequence ID" value="CAI8043499.1"/>
    <property type="molecule type" value="Genomic_DNA"/>
</dbReference>
<evidence type="ECO:0000256" key="5">
    <source>
        <dbReference type="ARBA" id="ARBA00023180"/>
    </source>
</evidence>
<evidence type="ECO:0000256" key="1">
    <source>
        <dbReference type="ARBA" id="ARBA00022659"/>
    </source>
</evidence>
<feature type="domain" description="Sushi" evidence="7">
    <location>
        <begin position="731"/>
        <end position="788"/>
    </location>
</feature>
<gene>
    <name evidence="8" type="ORF">GBAR_LOCUS24110</name>
</gene>
<proteinExistence type="predicted"/>
<keyword evidence="5" id="KW-0325">Glycoprotein</keyword>
<dbReference type="PROSITE" id="PS50923">
    <property type="entry name" value="SUSHI"/>
    <property type="match status" value="4"/>
</dbReference>
<evidence type="ECO:0000256" key="4">
    <source>
        <dbReference type="ARBA" id="ARBA00023157"/>
    </source>
</evidence>
<dbReference type="SUPFAM" id="SSF57535">
    <property type="entry name" value="Complement control module/SCR domain"/>
    <property type="match status" value="4"/>
</dbReference>
<accession>A0AA35T8X3</accession>
<feature type="disulfide bond" evidence="6">
    <location>
        <begin position="759"/>
        <end position="786"/>
    </location>
</feature>
<feature type="domain" description="Sushi" evidence="7">
    <location>
        <begin position="395"/>
        <end position="449"/>
    </location>
</feature>
<evidence type="ECO:0000313" key="8">
    <source>
        <dbReference type="EMBL" id="CAI8043499.1"/>
    </source>
</evidence>
<evidence type="ECO:0000256" key="2">
    <source>
        <dbReference type="ARBA" id="ARBA00022729"/>
    </source>
</evidence>
<keyword evidence="1 6" id="KW-0768">Sushi</keyword>
<dbReference type="PANTHER" id="PTHR46393:SF7">
    <property type="entry name" value="COMPLEMENT C2"/>
    <property type="match status" value="1"/>
</dbReference>
<feature type="disulfide bond" evidence="6">
    <location>
        <begin position="701"/>
        <end position="728"/>
    </location>
</feature>